<dbReference type="GO" id="GO:0005525">
    <property type="term" value="F:GTP binding"/>
    <property type="evidence" value="ECO:0007669"/>
    <property type="project" value="InterPro"/>
</dbReference>
<dbReference type="Gene3D" id="3.40.50.300">
    <property type="entry name" value="P-loop containing nucleotide triphosphate hydrolases"/>
    <property type="match status" value="1"/>
</dbReference>
<dbReference type="CDD" id="cd00063">
    <property type="entry name" value="FN3"/>
    <property type="match status" value="1"/>
</dbReference>
<dbReference type="PANTHER" id="PTHR31594">
    <property type="entry name" value="AIG1-TYPE G DOMAIN-CONTAINING PROTEIN"/>
    <property type="match status" value="1"/>
</dbReference>
<dbReference type="Pfam" id="PF00041">
    <property type="entry name" value="fn3"/>
    <property type="match status" value="1"/>
</dbReference>
<dbReference type="GeneID" id="129337996"/>
<dbReference type="AlphaFoldDB" id="A0AA97K376"/>
<dbReference type="FunFam" id="3.40.50.300:FF:002049">
    <property type="entry name" value="Si:ch73-170d6.2"/>
    <property type="match status" value="1"/>
</dbReference>
<evidence type="ECO:0000256" key="3">
    <source>
        <dbReference type="SAM" id="MobiDB-lite"/>
    </source>
</evidence>
<dbReference type="KEGG" id="emc:129337996"/>
<dbReference type="SMART" id="SM00060">
    <property type="entry name" value="FN3"/>
    <property type="match status" value="1"/>
</dbReference>
<dbReference type="InterPro" id="IPR036116">
    <property type="entry name" value="FN3_sf"/>
</dbReference>
<dbReference type="InterPro" id="IPR052090">
    <property type="entry name" value="Cytolytic_pore-forming_toxin"/>
</dbReference>
<evidence type="ECO:0000259" key="4">
    <source>
        <dbReference type="PROSITE" id="PS50853"/>
    </source>
</evidence>
<dbReference type="InterPro" id="IPR040581">
    <property type="entry name" value="Thioredoxin_11"/>
</dbReference>
<dbReference type="Pfam" id="PF21109">
    <property type="entry name" value="Stonustoxin_helical"/>
    <property type="match status" value="1"/>
</dbReference>
<dbReference type="InterPro" id="IPR013783">
    <property type="entry name" value="Ig-like_fold"/>
</dbReference>
<reference evidence="6" key="1">
    <citation type="submission" date="2025-08" db="UniProtKB">
        <authorList>
            <consortium name="RefSeq"/>
        </authorList>
    </citation>
    <scope>IDENTIFICATION</scope>
    <source>
        <tissue evidence="6">Blood</tissue>
    </source>
</reference>
<dbReference type="PROSITE" id="PS50853">
    <property type="entry name" value="FN3"/>
    <property type="match status" value="1"/>
</dbReference>
<dbReference type="PANTHER" id="PTHR31594:SF11">
    <property type="entry name" value="NEOVERRUCOTOXIN SUBUNIT ALPHA-LIKE ISOFORM X1-RELATED"/>
    <property type="match status" value="1"/>
</dbReference>
<evidence type="ECO:0000256" key="1">
    <source>
        <dbReference type="ARBA" id="ARBA00008535"/>
    </source>
</evidence>
<keyword evidence="5" id="KW-1185">Reference proteome</keyword>
<dbReference type="InterPro" id="IPR003961">
    <property type="entry name" value="FN3_dom"/>
</dbReference>
<evidence type="ECO:0000313" key="5">
    <source>
        <dbReference type="Proteomes" id="UP001190640"/>
    </source>
</evidence>
<protein>
    <submittedName>
        <fullName evidence="6">Uncharacterized protein LOC129337996</fullName>
    </submittedName>
</protein>
<dbReference type="Pfam" id="PF18078">
    <property type="entry name" value="Thioredoxin_11"/>
    <property type="match status" value="1"/>
</dbReference>
<name>A0AA97K376_EUBMA</name>
<accession>A0AA97K376</accession>
<feature type="domain" description="Fibronectin type-III" evidence="4">
    <location>
        <begin position="553"/>
        <end position="646"/>
    </location>
</feature>
<dbReference type="Gene3D" id="2.60.40.10">
    <property type="entry name" value="Immunoglobulins"/>
    <property type="match status" value="1"/>
</dbReference>
<keyword evidence="2" id="KW-0547">Nucleotide-binding</keyword>
<feature type="region of interest" description="Disordered" evidence="3">
    <location>
        <begin position="1"/>
        <end position="26"/>
    </location>
</feature>
<feature type="compositionally biased region" description="Basic residues" evidence="3">
    <location>
        <begin position="1"/>
        <end position="15"/>
    </location>
</feature>
<feature type="region of interest" description="Disordered" evidence="3">
    <location>
        <begin position="709"/>
        <end position="733"/>
    </location>
</feature>
<dbReference type="SUPFAM" id="SSF49265">
    <property type="entry name" value="Fibronectin type III"/>
    <property type="match status" value="1"/>
</dbReference>
<comment type="similarity">
    <text evidence="1">Belongs to the TRAFAC class TrmE-Era-EngA-EngB-Septin-like GTPase superfamily. AIG1/Toc34/Toc159-like paraseptin GTPase family. IAN subfamily.</text>
</comment>
<dbReference type="RefSeq" id="XP_054848009.1">
    <property type="nucleotide sequence ID" value="XM_054992034.1"/>
</dbReference>
<evidence type="ECO:0000313" key="6">
    <source>
        <dbReference type="RefSeq" id="XP_054848009.1"/>
    </source>
</evidence>
<feature type="region of interest" description="Disordered" evidence="3">
    <location>
        <begin position="626"/>
        <end position="660"/>
    </location>
</feature>
<dbReference type="InterPro" id="IPR006703">
    <property type="entry name" value="G_AIG1"/>
</dbReference>
<dbReference type="Pfam" id="PF04548">
    <property type="entry name" value="AIG1"/>
    <property type="match status" value="1"/>
</dbReference>
<dbReference type="InterPro" id="IPR027417">
    <property type="entry name" value="P-loop_NTPase"/>
</dbReference>
<gene>
    <name evidence="6" type="primary">LOC129337996</name>
</gene>
<dbReference type="SUPFAM" id="SSF52540">
    <property type="entry name" value="P-loop containing nucleoside triphosphate hydrolases"/>
    <property type="match status" value="1"/>
</dbReference>
<evidence type="ECO:0000256" key="2">
    <source>
        <dbReference type="ARBA" id="ARBA00022741"/>
    </source>
</evidence>
<dbReference type="PROSITE" id="PS00675">
    <property type="entry name" value="SIGMA54_INTERACT_1"/>
    <property type="match status" value="1"/>
</dbReference>
<dbReference type="CDD" id="cd00882">
    <property type="entry name" value="Ras_like_GTPase"/>
    <property type="match status" value="1"/>
</dbReference>
<organism evidence="5 6">
    <name type="scientific">Eublepharis macularius</name>
    <name type="common">Leopard gecko</name>
    <name type="synonym">Cyrtodactylus macularius</name>
    <dbReference type="NCBI Taxonomy" id="481883"/>
    <lineage>
        <taxon>Eukaryota</taxon>
        <taxon>Metazoa</taxon>
        <taxon>Chordata</taxon>
        <taxon>Craniata</taxon>
        <taxon>Vertebrata</taxon>
        <taxon>Euteleostomi</taxon>
        <taxon>Lepidosauria</taxon>
        <taxon>Squamata</taxon>
        <taxon>Bifurcata</taxon>
        <taxon>Gekkota</taxon>
        <taxon>Eublepharidae</taxon>
        <taxon>Eublepharinae</taxon>
        <taxon>Eublepharis</taxon>
    </lineage>
</organism>
<dbReference type="InterPro" id="IPR025662">
    <property type="entry name" value="Sigma_54_int_dom_ATP-bd_1"/>
</dbReference>
<sequence length="1245" mass="140022">MDRRSRPTRGAHARKAVAGTARRIIEEDGPKGKIQKRVPCRCNQTMSGPGAILEMPALGRPFRLGLLYDCFRDVLLTDCSLLDPETIQKSTEKIIHTSCTMQKVSSGTIGEKAAALDIKPSLMTSLLCGLPEVNGAAKYLLSTERSRCQDKVTYQCLATERIEHLSLDGWRTEDVVFPTIPNQYKPSHVVTAVWYGEQSFLDYDKEVSTLENVEKDLRNLLLTEGKTDLQMDEVGEPQSKTHNSTFYGDSSLENHPVTFQDARKIQGSRPKLLGWSKEKSVPVKAGLFPLENLRLGDPWVPYLRPFHEISEALNSSIKHAMESLTEVETACEDFLKDPTVKAFPEIRKKIQQFQGLCCQYKQAFQKKLAEVVPLVREGHGEERDLEEVLECIRKSPFDTKGLREFLDTKQQEVTFLNSVLSVLKDVEIVCPEKKLEEKIFNTRTEFVVAFLFTSLHQEEPYLSKLEDYISHSLQLEDSSWESLSCPSWLEDKALVTRAKEAAKSFSAFLHANPSSKTTQFVVASIPDDSDPGAFIHLYENGGLSGTKFEPPSKPLPVRIGAVSPDSVQLRLTPGKSGADAICCFQVEHRVVGQENWVVEVTNGREEVATVRGLSPDTEYEFRYAAMSKPGRSENSDISSSVKTLPRSPATAPQEGDEGSPILVKENIRADERNICCTEEAKIIKGEGGINWNQQGTGRETETAEGLQTFASNSAPGPRSKGEPKSIASSLLRTSHRVRSGHPSVYALALQKSVCKAASTYLKYSLGKEGSRLHHKVIMLLGETGAGKSTLIEGMMNYILGVRWEDDFRFKAAQDMPKRSQAVSQTETLTAYEINLSQGLRVPFSLTLIDTPGFGDTRGISYDKMLLEQIREFFLVQEGFDHIDAVCVVVQASQPRLTQPQKYIFDSLLSIFGKDIQENIQVLITFADGRKPPVLEAIKAGNVPCATDAKGVPVHVSFNNSALFSSNVQAEGDSYLFNQMFWQMGVNSLDVFFRSLVSLEPRSLTMTAHVLDERKALEAVVQGMKPQIKMALLKVEELRKTQRALLRHQGDVEANRNFEYELEKTMPFKIDISSMGYSITNCQHCHITCHYPCHIQESRDKWKCAVMDKRLGRCRVCPGKCPWEVHCTQSYKWEYCVVKEKQTYAHLKEKYEKSCGKLMTEANACQWLSQECRKAEHDLVQLIKKLSHHLQCLQKIALRPNPMTTSEYLDLMISSEEEELEAGYDERINLLRHLKKQFSELPTQAY</sequence>
<proteinExistence type="inferred from homology"/>
<dbReference type="InterPro" id="IPR048997">
    <property type="entry name" value="Stonustoxin-like_helical"/>
</dbReference>
<dbReference type="Proteomes" id="UP001190640">
    <property type="component" value="Chromosome 11"/>
</dbReference>